<comment type="PTM">
    <text evidence="17">N-glycosylated.</text>
</comment>
<keyword evidence="14" id="KW-1015">Disulfide bond</keyword>
<dbReference type="PDB" id="7FGD">
    <property type="method" value="X-ray"/>
    <property type="resolution" value="2.10 A"/>
    <property type="chains" value="A/B=73-466"/>
</dbReference>
<feature type="binding site" evidence="20 21">
    <location>
        <position position="324"/>
    </location>
    <ligand>
        <name>Ca(2+)</name>
        <dbReference type="ChEBI" id="CHEBI:29108"/>
    </ligand>
</feature>
<evidence type="ECO:0000256" key="8">
    <source>
        <dbReference type="ARBA" id="ARBA00022837"/>
    </source>
</evidence>
<reference evidence="20" key="2">
    <citation type="journal article" date="2020" name="Acta Crystallogr. D Struct. Biol.">
        <title>Lattice-translocation defects in specific crystals of the catalytic head domain of influenza neuraminidase.</title>
        <authorList>
            <person name="Li L."/>
            <person name="Dai S."/>
            <person name="Gao G.F."/>
            <person name="Wang J."/>
        </authorList>
    </citation>
    <scope>X-RAY CRYSTALLOGRAPHY (2.14 ANGSTROMS) OF 80-466 IN COMPLEX WITH CA(2+)</scope>
    <scope>DISULFIDE BONDS</scope>
</reference>
<dbReference type="EC" id="3.2.1.18" evidence="17"/>
<name>A0A2P1GNT2_9ORTO</name>
<dbReference type="SMR" id="A0A2P1GNT2"/>
<feature type="disulfide bond" evidence="20 21">
    <location>
        <begin position="305"/>
        <end position="312"/>
    </location>
</feature>
<evidence type="ECO:0000256" key="18">
    <source>
        <dbReference type="SAM" id="Phobius"/>
    </source>
</evidence>
<feature type="disulfide bond" evidence="20 21">
    <location>
        <begin position="279"/>
        <end position="289"/>
    </location>
</feature>
<dbReference type="PDB" id="7FGB">
    <property type="method" value="X-ray"/>
    <property type="resolution" value="2.00 A"/>
    <property type="chains" value="A/B=73-466"/>
</dbReference>
<keyword evidence="12 18" id="KW-1133">Transmembrane helix</keyword>
<dbReference type="GO" id="GO:0004308">
    <property type="term" value="F:exo-alpha-sialidase activity"/>
    <property type="evidence" value="ECO:0007669"/>
    <property type="project" value="UniProtKB-UniRule"/>
</dbReference>
<evidence type="ECO:0000256" key="9">
    <source>
        <dbReference type="ARBA" id="ARBA00022844"/>
    </source>
</evidence>
<evidence type="ECO:0007829" key="22">
    <source>
        <dbReference type="PDB" id="7FGC"/>
    </source>
</evidence>
<dbReference type="PDB" id="7CM1">
    <property type="method" value="X-ray"/>
    <property type="resolution" value="2.14 A"/>
    <property type="chains" value="A/B=80-466"/>
</dbReference>
<organism evidence="19">
    <name type="scientific">Wuhan asiatic toad influenza virus</name>
    <dbReference type="NCBI Taxonomy" id="2116482"/>
    <lineage>
        <taxon>Viruses</taxon>
        <taxon>Riboviria</taxon>
        <taxon>Orthornavirae</taxon>
        <taxon>Negarnaviricota</taxon>
        <taxon>Polyploviricotina</taxon>
        <taxon>Insthoviricetes</taxon>
        <taxon>Articulavirales</taxon>
        <taxon>Orthomyxoviridae</taxon>
    </lineage>
</organism>
<feature type="transmembrane region" description="Helical" evidence="18">
    <location>
        <begin position="12"/>
        <end position="35"/>
    </location>
</feature>
<keyword evidence="16 17" id="KW-0326">Glycosidase</keyword>
<keyword evidence="9 17" id="KW-0946">Virion</keyword>
<keyword evidence="6 17" id="KW-0479">Metal-binding</keyword>
<keyword evidence="4 17" id="KW-1032">Host cell membrane</keyword>
<keyword evidence="13 18" id="KW-0472">Membrane</keyword>
<keyword evidence="5 18" id="KW-0812">Transmembrane</keyword>
<evidence type="ECO:0000256" key="5">
    <source>
        <dbReference type="ARBA" id="ARBA00022692"/>
    </source>
</evidence>
<feature type="disulfide bond" evidence="20 21">
    <location>
        <begin position="89"/>
        <end position="416"/>
    </location>
</feature>
<feature type="disulfide bond" evidence="20 21">
    <location>
        <begin position="318"/>
        <end position="335"/>
    </location>
</feature>
<dbReference type="InterPro" id="IPR001860">
    <property type="entry name" value="Glyco_hydro_34"/>
</dbReference>
<evidence type="ECO:0000256" key="12">
    <source>
        <dbReference type="ARBA" id="ARBA00022989"/>
    </source>
</evidence>
<dbReference type="Pfam" id="PF00064">
    <property type="entry name" value="Neur"/>
    <property type="match status" value="1"/>
</dbReference>
<dbReference type="PDB" id="7FGC">
    <property type="method" value="X-ray"/>
    <property type="resolution" value="1.90 A"/>
    <property type="chains" value="A/B=73-466"/>
</dbReference>
<sequence length="466" mass="50888">MKFHTTSNHVFVLHAASTSILFVIASVNLGLSIYGRVENKPRDFMQCNNSSSANNTEIYKEPVYLNQCPSNISDERQREPKYRMSRPTCRGQKWTVMSNVWTSRWVATGTNARNIRPPTAIFLKKGLRAVSLAHNTAGPNPLSGTGSDRSEFRDLITWSPSGYPGDESTETICKAWSFFACFDGKEDLIGCISGPDNNAVLTIMYGGKPTDLYNSYALDILRTMESQCVCNNGTCSAMITDGPDIGPSKARMLFIKEGKIEKVVIVDGPGSSMVEECSCINEDSNEFGCLCRDNTANSRRPFLKCFWDSRTCKADYTCSQTLLDCPRPNDSIQTCGTSFGSLAGGLKGAYIPLGKGRICATRTVDKIQRKGMELMCTNGNILLEQDAMKKIGDLVTPTAQTGYSSATTIPRATEECDTICVATELVFSGAKGTNADLVIHCLLGEARETESVVTAVVDRTTYSSLL</sequence>
<keyword evidence="8 17" id="KW-0106">Calcium</keyword>
<evidence type="ECO:0000256" key="17">
    <source>
        <dbReference type="RuleBase" id="RU361252"/>
    </source>
</evidence>
<feature type="disulfide bond" evidence="20 21">
    <location>
        <begin position="277"/>
        <end position="291"/>
    </location>
</feature>
<comment type="subcellular location">
    <subcellularLocation>
        <location evidence="2">Host membrane</location>
        <topology evidence="2">Single-pass type II membrane protein</topology>
    </subcellularLocation>
    <subcellularLocation>
        <location evidence="17">Virion membrane</location>
    </subcellularLocation>
    <subcellularLocation>
        <location evidence="17">Host apical cell membrane</location>
        <topology evidence="17">Single-pass type II membrane protein</topology>
    </subcellularLocation>
</comment>
<evidence type="ECO:0000256" key="13">
    <source>
        <dbReference type="ARBA" id="ARBA00023136"/>
    </source>
</evidence>
<gene>
    <name evidence="17" type="primary">NA</name>
</gene>
<proteinExistence type="evidence at protein level"/>
<keyword evidence="20 21" id="KW-0002">3D-structure</keyword>
<accession>A0A2P1GNT2</accession>
<evidence type="ECO:0000256" key="15">
    <source>
        <dbReference type="ARBA" id="ARBA00023180"/>
    </source>
</evidence>
<keyword evidence="10 17" id="KW-1043">Host membrane</keyword>
<evidence type="ECO:0007829" key="20">
    <source>
        <dbReference type="PDB" id="7CM1"/>
    </source>
</evidence>
<comment type="subunit">
    <text evidence="3 17">Homotetramer.</text>
</comment>
<dbReference type="GO" id="GO:0055036">
    <property type="term" value="C:virion membrane"/>
    <property type="evidence" value="ECO:0007669"/>
    <property type="project" value="UniProtKB-SubCell"/>
</dbReference>
<feature type="binding site" evidence="20 21">
    <location>
        <position position="297"/>
    </location>
    <ligand>
        <name>Ca(2+)</name>
        <dbReference type="ChEBI" id="CHEBI:29108"/>
    </ligand>
</feature>
<evidence type="ECO:0000256" key="10">
    <source>
        <dbReference type="ARBA" id="ARBA00022870"/>
    </source>
</evidence>
<feature type="disulfide bond" evidence="20 21">
    <location>
        <begin position="181"/>
        <end position="228"/>
    </location>
</feature>
<evidence type="ECO:0000256" key="7">
    <source>
        <dbReference type="ARBA" id="ARBA00022801"/>
    </source>
</evidence>
<evidence type="ECO:0000313" key="19">
    <source>
        <dbReference type="EMBL" id="AVM87633.1"/>
    </source>
</evidence>
<dbReference type="GO" id="GO:0046872">
    <property type="term" value="F:metal ion binding"/>
    <property type="evidence" value="ECO:0007669"/>
    <property type="project" value="UniProtKB-KW"/>
</dbReference>
<feature type="binding site" evidence="20 21">
    <location>
        <position position="293"/>
    </location>
    <ligand>
        <name>Ca(2+)</name>
        <dbReference type="ChEBI" id="CHEBI:29108"/>
    </ligand>
</feature>
<keyword evidence="7 17" id="KW-0378">Hydrolase</keyword>
<evidence type="ECO:0000256" key="11">
    <source>
        <dbReference type="ARBA" id="ARBA00022968"/>
    </source>
</evidence>
<evidence type="ECO:0000256" key="1">
    <source>
        <dbReference type="ARBA" id="ARBA00001913"/>
    </source>
</evidence>
<comment type="cofactor">
    <cofactor evidence="1 17">
        <name>Ca(2+)</name>
        <dbReference type="ChEBI" id="CHEBI:29108"/>
    </cofactor>
</comment>
<dbReference type="GO" id="GO:0005975">
    <property type="term" value="P:carbohydrate metabolic process"/>
    <property type="evidence" value="ECO:0007669"/>
    <property type="project" value="UniProtKB-UniRule"/>
</dbReference>
<evidence type="ECO:0000256" key="4">
    <source>
        <dbReference type="ARBA" id="ARBA00022511"/>
    </source>
</evidence>
<dbReference type="InterPro" id="IPR036278">
    <property type="entry name" value="Sialidase_sf"/>
</dbReference>
<evidence type="ECO:0000256" key="6">
    <source>
        <dbReference type="ARBA" id="ARBA00022723"/>
    </source>
</evidence>
<reference evidence="21 22" key="3">
    <citation type="journal article" date="2022" name="Proc. Natl. Acad. Sci. U.S.A.">
        <title>Structural and inhibitor sensitivity analysis of influenza B-like viral neuraminidases derived from Asiatic toad and spiny eel.</title>
        <authorList>
            <person name="Li L."/>
            <person name="Chai Y."/>
            <person name="Peng W."/>
            <person name="Li D."/>
            <person name="Sun L."/>
            <person name="Gao G.F."/>
            <person name="Qi J."/>
            <person name="Xiao H."/>
            <person name="Liu W.J."/>
            <person name="von Itzstein M."/>
            <person name="Gao F."/>
        </authorList>
    </citation>
    <scope>X-RAY CRYSTALLOGRAPHY (1.90 ANGSTROMS) OF 73-466 IN COMPLEX WITH CA(2+)</scope>
    <scope>GLYCOSYLATION AT ASN-232</scope>
    <scope>DISULFIDE BONDS</scope>
</reference>
<dbReference type="EMBL" id="MG600049">
    <property type="protein sequence ID" value="AVM87633.1"/>
    <property type="molecule type" value="Viral_cRNA"/>
</dbReference>
<evidence type="ECO:0000256" key="16">
    <source>
        <dbReference type="ARBA" id="ARBA00023295"/>
    </source>
</evidence>
<comment type="catalytic activity">
    <reaction evidence="17">
        <text>Hydrolysis of alpha-(2-&gt;3)-, alpha-(2-&gt;6)-, alpha-(2-&gt;8)- glycosidic linkages of terminal sialic acid residues in oligosaccharides, glycoproteins, glycolipids, colominic acid and synthetic substrates.</text>
        <dbReference type="EC" id="3.2.1.18"/>
    </reaction>
</comment>
<evidence type="ECO:0007829" key="21">
    <source>
        <dbReference type="PDB" id="7FGB"/>
    </source>
</evidence>
<reference evidence="19" key="1">
    <citation type="journal article" date="2018" name="Nature">
        <title>The evolutionary history of vertebrate RNA viruses.</title>
        <authorList>
            <person name="Shi M."/>
            <person name="Lin X.D."/>
            <person name="Chen X."/>
            <person name="Tian J.H."/>
            <person name="Chen L.J."/>
            <person name="Li K."/>
            <person name="Wang W."/>
            <person name="Eden J.S."/>
            <person name="Shen J.J."/>
            <person name="Liu L."/>
            <person name="Holmes E.C."/>
            <person name="Zhang Y.Z."/>
        </authorList>
    </citation>
    <scope>NUCLEOTIDE SEQUENCE</scope>
    <source>
        <strain evidence="19">WHHM46916</strain>
    </source>
</reference>
<feature type="disulfide bond" evidence="20 21">
    <location>
        <begin position="359"/>
        <end position="376"/>
    </location>
</feature>
<comment type="function">
    <text evidence="17">Catalyzes the removal of terminal sialic acid residues from viral and cellular glycoconjugates.</text>
</comment>
<evidence type="ECO:0000256" key="14">
    <source>
        <dbReference type="ARBA" id="ARBA00023157"/>
    </source>
</evidence>
<dbReference type="GO" id="GO:0020002">
    <property type="term" value="C:host cell plasma membrane"/>
    <property type="evidence" value="ECO:0007669"/>
    <property type="project" value="UniProtKB-SubCell"/>
</dbReference>
<evidence type="ECO:0000256" key="2">
    <source>
        <dbReference type="ARBA" id="ARBA00004597"/>
    </source>
</evidence>
<dbReference type="Gene3D" id="2.120.10.10">
    <property type="match status" value="1"/>
</dbReference>
<dbReference type="SUPFAM" id="SSF50939">
    <property type="entry name" value="Sialidases"/>
    <property type="match status" value="1"/>
</dbReference>
<feature type="disulfide bond" evidence="20 21">
    <location>
        <begin position="230"/>
        <end position="235"/>
    </location>
</feature>
<feature type="binding site" evidence="20 21">
    <location>
        <position position="295"/>
    </location>
    <ligand>
        <name>Ca(2+)</name>
        <dbReference type="ChEBI" id="CHEBI:29108"/>
    </ligand>
</feature>
<feature type="disulfide bond" evidence="20 21">
    <location>
        <begin position="173"/>
        <end position="191"/>
    </location>
</feature>
<feature type="glycosylation site" description="N-linked (GlcNAc...) asparagine" evidence="21">
    <location>
        <position position="232"/>
    </location>
</feature>
<evidence type="ECO:0000256" key="3">
    <source>
        <dbReference type="ARBA" id="ARBA00011881"/>
    </source>
</evidence>
<keyword evidence="15 17" id="KW-0325">Glycoprotein</keyword>
<feature type="binding site" evidence="20 21">
    <location>
        <position position="344"/>
    </location>
    <ligand>
        <name>Ca(2+)</name>
        <dbReference type="ChEBI" id="CHEBI:29108"/>
    </ligand>
</feature>
<keyword evidence="11" id="KW-0735">Signal-anchor</keyword>
<feature type="disulfide bond" evidence="20 21">
    <location>
        <begin position="420"/>
        <end position="441"/>
    </location>
</feature>
<dbReference type="GO" id="GO:0016020">
    <property type="term" value="C:membrane"/>
    <property type="evidence" value="ECO:0007669"/>
    <property type="project" value="InterPro"/>
</dbReference>
<comment type="similarity">
    <text evidence="17">Belongs to the glycosyl hydrolase 34 family.</text>
</comment>
<protein>
    <recommendedName>
        <fullName evidence="17">Neuraminidase</fullName>
        <ecNumber evidence="17">3.2.1.18</ecNumber>
    </recommendedName>
</protein>